<gene>
    <name evidence="7" type="ORF">WR25_05336</name>
</gene>
<name>A0A2A2LJ91_9BILA</name>
<evidence type="ECO:0000256" key="5">
    <source>
        <dbReference type="SAM" id="Phobius"/>
    </source>
</evidence>
<evidence type="ECO:0000256" key="3">
    <source>
        <dbReference type="ARBA" id="ARBA00023157"/>
    </source>
</evidence>
<dbReference type="Proteomes" id="UP000218231">
    <property type="component" value="Unassembled WGS sequence"/>
</dbReference>
<keyword evidence="3" id="KW-1015">Disulfide bond</keyword>
<dbReference type="STRING" id="2018661.A0A2A2LJ91"/>
<keyword evidence="2" id="KW-0677">Repeat</keyword>
<dbReference type="GO" id="GO:0042302">
    <property type="term" value="F:structural constituent of cuticle"/>
    <property type="evidence" value="ECO:0007669"/>
    <property type="project" value="InterPro"/>
</dbReference>
<dbReference type="AlphaFoldDB" id="A0A2A2LJ91"/>
<evidence type="ECO:0000256" key="1">
    <source>
        <dbReference type="ARBA" id="ARBA00011518"/>
    </source>
</evidence>
<feature type="transmembrane region" description="Helical" evidence="5">
    <location>
        <begin position="20"/>
        <end position="45"/>
    </location>
</feature>
<keyword evidence="5" id="KW-1133">Transmembrane helix</keyword>
<keyword evidence="5" id="KW-0472">Membrane</keyword>
<feature type="domain" description="Nematode cuticle collagen N-terminal" evidence="6">
    <location>
        <begin position="20"/>
        <end position="72"/>
    </location>
</feature>
<comment type="subunit">
    <text evidence="1">Collagen polypeptide chains are complexed within the cuticle by disulfide bonds and other types of covalent cross-links.</text>
</comment>
<dbReference type="SMART" id="SM01088">
    <property type="entry name" value="Col_cuticle_N"/>
    <property type="match status" value="1"/>
</dbReference>
<accession>A0A2A2LJ91</accession>
<evidence type="ECO:0000259" key="6">
    <source>
        <dbReference type="SMART" id="SM01088"/>
    </source>
</evidence>
<protein>
    <recommendedName>
        <fullName evidence="6">Nematode cuticle collagen N-terminal domain-containing protein</fullName>
    </recommendedName>
</protein>
<feature type="region of interest" description="Disordered" evidence="4">
    <location>
        <begin position="112"/>
        <end position="148"/>
    </location>
</feature>
<organism evidence="7 8">
    <name type="scientific">Diploscapter pachys</name>
    <dbReference type="NCBI Taxonomy" id="2018661"/>
    <lineage>
        <taxon>Eukaryota</taxon>
        <taxon>Metazoa</taxon>
        <taxon>Ecdysozoa</taxon>
        <taxon>Nematoda</taxon>
        <taxon>Chromadorea</taxon>
        <taxon>Rhabditida</taxon>
        <taxon>Rhabditina</taxon>
        <taxon>Rhabditomorpha</taxon>
        <taxon>Rhabditoidea</taxon>
        <taxon>Rhabditidae</taxon>
        <taxon>Diploscapter</taxon>
    </lineage>
</organism>
<evidence type="ECO:0000256" key="4">
    <source>
        <dbReference type="SAM" id="MobiDB-lite"/>
    </source>
</evidence>
<proteinExistence type="predicted"/>
<evidence type="ECO:0000313" key="8">
    <source>
        <dbReference type="Proteomes" id="UP000218231"/>
    </source>
</evidence>
<evidence type="ECO:0000313" key="7">
    <source>
        <dbReference type="EMBL" id="PAV86185.1"/>
    </source>
</evidence>
<dbReference type="PANTHER" id="PTHR24637:SF262">
    <property type="entry name" value="CUTICLE COLLAGEN 34-RELATED"/>
    <property type="match status" value="1"/>
</dbReference>
<dbReference type="EMBL" id="LIAE01006697">
    <property type="protein sequence ID" value="PAV86185.1"/>
    <property type="molecule type" value="Genomic_DNA"/>
</dbReference>
<feature type="compositionally biased region" description="Acidic residues" evidence="4">
    <location>
        <begin position="120"/>
        <end position="129"/>
    </location>
</feature>
<comment type="caution">
    <text evidence="7">The sequence shown here is derived from an EMBL/GenBank/DDBJ whole genome shotgun (WGS) entry which is preliminary data.</text>
</comment>
<evidence type="ECO:0000256" key="2">
    <source>
        <dbReference type="ARBA" id="ARBA00022737"/>
    </source>
</evidence>
<sequence>MSCNNKIITDLQTNVKAYRIIVFGTAIFCNVSVLCTFVILPIIYYNVRVDNVHKFDEIRNCKQEIRDIWENVQDIKLSPDIFNRTKRNEQAMHMECASCCLPGPLGPKDRPLGDYGLQGEDGEPGDIGDEGAVGTKGVPGERGPMGLGGSSAKKGICPRYCAIDGGIFYEDGTRV</sequence>
<keyword evidence="8" id="KW-1185">Reference proteome</keyword>
<dbReference type="PANTHER" id="PTHR24637">
    <property type="entry name" value="COLLAGEN"/>
    <property type="match status" value="1"/>
</dbReference>
<keyword evidence="5" id="KW-0812">Transmembrane</keyword>
<dbReference type="OrthoDB" id="5985978at2759"/>
<reference evidence="7 8" key="1">
    <citation type="journal article" date="2017" name="Curr. Biol.">
        <title>Genome architecture and evolution of a unichromosomal asexual nematode.</title>
        <authorList>
            <person name="Fradin H."/>
            <person name="Zegar C."/>
            <person name="Gutwein M."/>
            <person name="Lucas J."/>
            <person name="Kovtun M."/>
            <person name="Corcoran D."/>
            <person name="Baugh L.R."/>
            <person name="Kiontke K."/>
            <person name="Gunsalus K."/>
            <person name="Fitch D.H."/>
            <person name="Piano F."/>
        </authorList>
    </citation>
    <scope>NUCLEOTIDE SEQUENCE [LARGE SCALE GENOMIC DNA]</scope>
    <source>
        <strain evidence="7">PF1309</strain>
    </source>
</reference>
<dbReference type="InterPro" id="IPR002486">
    <property type="entry name" value="Col_cuticle_N"/>
</dbReference>